<feature type="chain" id="PRO_5044195101" description="Lipoprotein" evidence="1">
    <location>
        <begin position="22"/>
        <end position="195"/>
    </location>
</feature>
<accession>A0AB38YE02</accession>
<keyword evidence="1" id="KW-0732">Signal</keyword>
<evidence type="ECO:0008006" key="3">
    <source>
        <dbReference type="Google" id="ProtNLM"/>
    </source>
</evidence>
<protein>
    <recommendedName>
        <fullName evidence="3">Lipoprotein</fullName>
    </recommendedName>
</protein>
<reference evidence="2" key="1">
    <citation type="submission" date="2022-07" db="EMBL/GenBank/DDBJ databases">
        <title>Complete genome sequence of Salinispirillum sp. LH10-3-1 capable of multiple carbohydrate inversion isolated from a soda lake.</title>
        <authorList>
            <person name="Liu J."/>
            <person name="Zhai Y."/>
            <person name="Zhang H."/>
            <person name="Yang H."/>
            <person name="Qu J."/>
            <person name="Li J."/>
        </authorList>
    </citation>
    <scope>NUCLEOTIDE SEQUENCE</scope>
    <source>
        <strain evidence="2">LH 10-3-1</strain>
    </source>
</reference>
<evidence type="ECO:0000256" key="1">
    <source>
        <dbReference type="SAM" id="SignalP"/>
    </source>
</evidence>
<proteinExistence type="predicted"/>
<name>A0AB38YE02_9GAMM</name>
<dbReference type="RefSeq" id="WP_304994570.1">
    <property type="nucleotide sequence ID" value="NZ_CP101717.1"/>
</dbReference>
<dbReference type="EMBL" id="CP101717">
    <property type="protein sequence ID" value="WLD57283.1"/>
    <property type="molecule type" value="Genomic_DNA"/>
</dbReference>
<gene>
    <name evidence="2" type="ORF">NFC81_11195</name>
</gene>
<organism evidence="2">
    <name type="scientific">Salinispirillum sp. LH 10-3-1</name>
    <dbReference type="NCBI Taxonomy" id="2952525"/>
    <lineage>
        <taxon>Bacteria</taxon>
        <taxon>Pseudomonadati</taxon>
        <taxon>Pseudomonadota</taxon>
        <taxon>Gammaproteobacteria</taxon>
        <taxon>Oceanospirillales</taxon>
        <taxon>Saccharospirillaceae</taxon>
        <taxon>Salinispirillum</taxon>
    </lineage>
</organism>
<dbReference type="PROSITE" id="PS51257">
    <property type="entry name" value="PROKAR_LIPOPROTEIN"/>
    <property type="match status" value="1"/>
</dbReference>
<dbReference type="AlphaFoldDB" id="A0AB38YE02"/>
<sequence length="195" mass="21782">MSNHTRSIVRISGLLSIVLLAACSSQPLVTAQEGQLERTTSFPELPADSGRYFIADPLPSGSVVETSAPRRQLVVLDAANTRTIDTLRFFTDANGLPLIEMPIEPVAASDQLRVAIDALGWRVRQVELDESRISIDGSPWLQRRTDQLFPARPQINIYFYSFSNGTQVHMEREGDMPFPVATQRELLQELFAQLQ</sequence>
<feature type="signal peptide" evidence="1">
    <location>
        <begin position="1"/>
        <end position="21"/>
    </location>
</feature>
<evidence type="ECO:0000313" key="2">
    <source>
        <dbReference type="EMBL" id="WLD57283.1"/>
    </source>
</evidence>